<evidence type="ECO:0000313" key="8">
    <source>
        <dbReference type="Proteomes" id="UP001210380"/>
    </source>
</evidence>
<keyword evidence="4 7" id="KW-0067">ATP-binding</keyword>
<dbReference type="Pfam" id="PF08352">
    <property type="entry name" value="oligo_HPY"/>
    <property type="match status" value="1"/>
</dbReference>
<evidence type="ECO:0000256" key="3">
    <source>
        <dbReference type="ARBA" id="ARBA00022741"/>
    </source>
</evidence>
<dbReference type="PANTHER" id="PTHR43776">
    <property type="entry name" value="TRANSPORT ATP-BINDING PROTEIN"/>
    <property type="match status" value="1"/>
</dbReference>
<dbReference type="PROSITE" id="PS50893">
    <property type="entry name" value="ABC_TRANSPORTER_2"/>
    <property type="match status" value="1"/>
</dbReference>
<feature type="domain" description="ABC transporter" evidence="6">
    <location>
        <begin position="5"/>
        <end position="255"/>
    </location>
</feature>
<dbReference type="GO" id="GO:0005524">
    <property type="term" value="F:ATP binding"/>
    <property type="evidence" value="ECO:0007669"/>
    <property type="project" value="UniProtKB-KW"/>
</dbReference>
<organism evidence="7 8">
    <name type="scientific">Saccharopolyspora oryzae</name>
    <dbReference type="NCBI Taxonomy" id="2997343"/>
    <lineage>
        <taxon>Bacteria</taxon>
        <taxon>Bacillati</taxon>
        <taxon>Actinomycetota</taxon>
        <taxon>Actinomycetes</taxon>
        <taxon>Pseudonocardiales</taxon>
        <taxon>Pseudonocardiaceae</taxon>
        <taxon>Saccharopolyspora</taxon>
    </lineage>
</organism>
<dbReference type="InterPro" id="IPR003439">
    <property type="entry name" value="ABC_transporter-like_ATP-bd"/>
</dbReference>
<evidence type="ECO:0000313" key="7">
    <source>
        <dbReference type="EMBL" id="MDA3624019.1"/>
    </source>
</evidence>
<dbReference type="InterPro" id="IPR027417">
    <property type="entry name" value="P-loop_NTPase"/>
</dbReference>
<dbReference type="PROSITE" id="PS00211">
    <property type="entry name" value="ABC_TRANSPORTER_1"/>
    <property type="match status" value="1"/>
</dbReference>
<reference evidence="7 8" key="1">
    <citation type="submission" date="2022-11" db="EMBL/GenBank/DDBJ databases">
        <title>Draft genome sequence of Saccharopolyspora sp. WRP15-2 isolated from rhizosphere soils of wild rice in Thailand.</title>
        <authorList>
            <person name="Duangmal K."/>
            <person name="Kammanee S."/>
            <person name="Muangham S."/>
        </authorList>
    </citation>
    <scope>NUCLEOTIDE SEQUENCE [LARGE SCALE GENOMIC DNA]</scope>
    <source>
        <strain evidence="7 8">WRP15-2</strain>
    </source>
</reference>
<sequence length="341" mass="36840">MTPLLQVTDLTKHFPIRSGVFSATGGAIKAVDGVSFSIDAGQTLGLVGESGCGKSTTGRLLMRLLTATSGSIRLDGREIAELRRSDLQEYRRRVQMVFQNPSSSLNPRQSVGSAIAAPLLAQRITPPGGVKAKVRDLMDRVGLRPDHYNRFPHEFSGGQKQRVGIARALALDPQLIICDEPVSALDVSVQAQVINLLEDIQRDTGVAYLFIAHDLSVVKHFADRVAVMYLGKIMEHGDSASVFGDPKHPYTRALLSAVPQPDPAADRSGRIRLSGDLPSPADPPRGCVFQSRCPVYPLLDQQRQRSCTDSVPSGDIACHHTEAAVPGWTVPAEHPCSATER</sequence>
<dbReference type="EMBL" id="JAQGLA010000001">
    <property type="protein sequence ID" value="MDA3624019.1"/>
    <property type="molecule type" value="Genomic_DNA"/>
</dbReference>
<comment type="similarity">
    <text evidence="1">Belongs to the ABC transporter superfamily.</text>
</comment>
<dbReference type="SUPFAM" id="SSF52540">
    <property type="entry name" value="P-loop containing nucleoside triphosphate hydrolases"/>
    <property type="match status" value="1"/>
</dbReference>
<dbReference type="NCBIfam" id="TIGR01727">
    <property type="entry name" value="oligo_HPY"/>
    <property type="match status" value="1"/>
</dbReference>
<dbReference type="PANTHER" id="PTHR43776:SF7">
    <property type="entry name" value="D,D-DIPEPTIDE TRANSPORT ATP-BINDING PROTEIN DDPF-RELATED"/>
    <property type="match status" value="1"/>
</dbReference>
<dbReference type="InterPro" id="IPR003593">
    <property type="entry name" value="AAA+_ATPase"/>
</dbReference>
<keyword evidence="8" id="KW-1185">Reference proteome</keyword>
<proteinExistence type="inferred from homology"/>
<dbReference type="Proteomes" id="UP001210380">
    <property type="component" value="Unassembled WGS sequence"/>
</dbReference>
<evidence type="ECO:0000256" key="4">
    <source>
        <dbReference type="ARBA" id="ARBA00022840"/>
    </source>
</evidence>
<dbReference type="Gene3D" id="3.40.50.300">
    <property type="entry name" value="P-loop containing nucleotide triphosphate hydrolases"/>
    <property type="match status" value="1"/>
</dbReference>
<keyword evidence="3" id="KW-0547">Nucleotide-binding</keyword>
<dbReference type="InterPro" id="IPR050319">
    <property type="entry name" value="ABC_transp_ATP-bind"/>
</dbReference>
<evidence type="ECO:0000256" key="1">
    <source>
        <dbReference type="ARBA" id="ARBA00005417"/>
    </source>
</evidence>
<name>A0ABT4UQT5_9PSEU</name>
<protein>
    <submittedName>
        <fullName evidence="7">ATP-binding cassette domain-containing protein</fullName>
    </submittedName>
</protein>
<evidence type="ECO:0000256" key="2">
    <source>
        <dbReference type="ARBA" id="ARBA00022448"/>
    </source>
</evidence>
<dbReference type="InterPro" id="IPR017871">
    <property type="entry name" value="ABC_transporter-like_CS"/>
</dbReference>
<keyword evidence="2" id="KW-0813">Transport</keyword>
<dbReference type="RefSeq" id="WP_270946587.1">
    <property type="nucleotide sequence ID" value="NZ_JAQGLA010000001.1"/>
</dbReference>
<dbReference type="SMART" id="SM00382">
    <property type="entry name" value="AAA"/>
    <property type="match status" value="1"/>
</dbReference>
<dbReference type="CDD" id="cd03257">
    <property type="entry name" value="ABC_NikE_OppD_transporters"/>
    <property type="match status" value="1"/>
</dbReference>
<comment type="caution">
    <text evidence="7">The sequence shown here is derived from an EMBL/GenBank/DDBJ whole genome shotgun (WGS) entry which is preliminary data.</text>
</comment>
<evidence type="ECO:0000256" key="5">
    <source>
        <dbReference type="SAM" id="MobiDB-lite"/>
    </source>
</evidence>
<dbReference type="InterPro" id="IPR013563">
    <property type="entry name" value="Oligopep_ABC_C"/>
</dbReference>
<evidence type="ECO:0000259" key="6">
    <source>
        <dbReference type="PROSITE" id="PS50893"/>
    </source>
</evidence>
<feature type="region of interest" description="Disordered" evidence="5">
    <location>
        <begin position="259"/>
        <end position="283"/>
    </location>
</feature>
<dbReference type="Pfam" id="PF00005">
    <property type="entry name" value="ABC_tran"/>
    <property type="match status" value="1"/>
</dbReference>
<gene>
    <name evidence="7" type="ORF">OU415_01145</name>
</gene>
<accession>A0ABT4UQT5</accession>